<dbReference type="Proteomes" id="UP001484535">
    <property type="component" value="Unassembled WGS sequence"/>
</dbReference>
<sequence length="147" mass="16286">MGYTDGSGINEHYPDLSPKPLASDLEGTEAGARNVLLAFTRAIEMREYDQAWDMLDESAQQRWSKAKFNRFFDGLSNIAVAVPGGTIEGAAGSSYYTSEAELTATDANGQPARMEGQLVLRRVNDVPEATERQLLWQVYRVDLPMTH</sequence>
<protein>
    <recommendedName>
        <fullName evidence="4">DUF4440 domain-containing protein</fullName>
    </recommendedName>
</protein>
<evidence type="ECO:0000313" key="2">
    <source>
        <dbReference type="EMBL" id="MEN7538508.1"/>
    </source>
</evidence>
<comment type="caution">
    <text evidence="2">The sequence shown here is derived from an EMBL/GenBank/DDBJ whole genome shotgun (WGS) entry which is preliminary data.</text>
</comment>
<evidence type="ECO:0000256" key="1">
    <source>
        <dbReference type="SAM" id="MobiDB-lite"/>
    </source>
</evidence>
<gene>
    <name evidence="2" type="ORF">ABDJ38_15110</name>
</gene>
<proteinExistence type="predicted"/>
<evidence type="ECO:0008006" key="4">
    <source>
        <dbReference type="Google" id="ProtNLM"/>
    </source>
</evidence>
<name>A0ABV0D073_9SPHN</name>
<accession>A0ABV0D073</accession>
<keyword evidence="3" id="KW-1185">Reference proteome</keyword>
<reference evidence="2 3" key="1">
    <citation type="submission" date="2024-05" db="EMBL/GenBank/DDBJ databases">
        <authorList>
            <person name="Park S."/>
        </authorList>
    </citation>
    <scope>NUCLEOTIDE SEQUENCE [LARGE SCALE GENOMIC DNA]</scope>
    <source>
        <strain evidence="2 3">DGU5</strain>
    </source>
</reference>
<organism evidence="2 3">
    <name type="scientific">Aurantiacibacter flavus</name>
    <dbReference type="NCBI Taxonomy" id="3145232"/>
    <lineage>
        <taxon>Bacteria</taxon>
        <taxon>Pseudomonadati</taxon>
        <taxon>Pseudomonadota</taxon>
        <taxon>Alphaproteobacteria</taxon>
        <taxon>Sphingomonadales</taxon>
        <taxon>Erythrobacteraceae</taxon>
        <taxon>Aurantiacibacter</taxon>
    </lineage>
</organism>
<feature type="region of interest" description="Disordered" evidence="1">
    <location>
        <begin position="1"/>
        <end position="25"/>
    </location>
</feature>
<dbReference type="RefSeq" id="WP_346785967.1">
    <property type="nucleotide sequence ID" value="NZ_JBDLBR010000006.1"/>
</dbReference>
<evidence type="ECO:0000313" key="3">
    <source>
        <dbReference type="Proteomes" id="UP001484535"/>
    </source>
</evidence>
<dbReference type="EMBL" id="JBDLBR010000006">
    <property type="protein sequence ID" value="MEN7538508.1"/>
    <property type="molecule type" value="Genomic_DNA"/>
</dbReference>